<dbReference type="EMBL" id="MU117996">
    <property type="protein sequence ID" value="KAF9649538.1"/>
    <property type="molecule type" value="Genomic_DNA"/>
</dbReference>
<protein>
    <submittedName>
        <fullName evidence="1">Uncharacterized protein</fullName>
    </submittedName>
</protein>
<reference evidence="1" key="2">
    <citation type="journal article" date="2020" name="Nat. Commun.">
        <title>Large-scale genome sequencing of mycorrhizal fungi provides insights into the early evolution of symbiotic traits.</title>
        <authorList>
            <person name="Miyauchi S."/>
            <person name="Kiss E."/>
            <person name="Kuo A."/>
            <person name="Drula E."/>
            <person name="Kohler A."/>
            <person name="Sanchez-Garcia M."/>
            <person name="Morin E."/>
            <person name="Andreopoulos B."/>
            <person name="Barry K.W."/>
            <person name="Bonito G."/>
            <person name="Buee M."/>
            <person name="Carver A."/>
            <person name="Chen C."/>
            <person name="Cichocki N."/>
            <person name="Clum A."/>
            <person name="Culley D."/>
            <person name="Crous P.W."/>
            <person name="Fauchery L."/>
            <person name="Girlanda M."/>
            <person name="Hayes R.D."/>
            <person name="Keri Z."/>
            <person name="LaButti K."/>
            <person name="Lipzen A."/>
            <person name="Lombard V."/>
            <person name="Magnuson J."/>
            <person name="Maillard F."/>
            <person name="Murat C."/>
            <person name="Nolan M."/>
            <person name="Ohm R.A."/>
            <person name="Pangilinan J."/>
            <person name="Pereira M.F."/>
            <person name="Perotto S."/>
            <person name="Peter M."/>
            <person name="Pfister S."/>
            <person name="Riley R."/>
            <person name="Sitrit Y."/>
            <person name="Stielow J.B."/>
            <person name="Szollosi G."/>
            <person name="Zifcakova L."/>
            <person name="Stursova M."/>
            <person name="Spatafora J.W."/>
            <person name="Tedersoo L."/>
            <person name="Vaario L.M."/>
            <person name="Yamada A."/>
            <person name="Yan M."/>
            <person name="Wang P."/>
            <person name="Xu J."/>
            <person name="Bruns T."/>
            <person name="Baldrian P."/>
            <person name="Vilgalys R."/>
            <person name="Dunand C."/>
            <person name="Henrissat B."/>
            <person name="Grigoriev I.V."/>
            <person name="Hibbett D."/>
            <person name="Nagy L.G."/>
            <person name="Martin F.M."/>
        </authorList>
    </citation>
    <scope>NUCLEOTIDE SEQUENCE</scope>
    <source>
        <strain evidence="1">P2</strain>
    </source>
</reference>
<accession>A0ACB6ZJP1</accession>
<comment type="caution">
    <text evidence="1">The sequence shown here is derived from an EMBL/GenBank/DDBJ whole genome shotgun (WGS) entry which is preliminary data.</text>
</comment>
<evidence type="ECO:0000313" key="2">
    <source>
        <dbReference type="Proteomes" id="UP000886501"/>
    </source>
</evidence>
<name>A0ACB6ZJP1_THEGA</name>
<gene>
    <name evidence="1" type="ORF">BDM02DRAFT_3113556</name>
</gene>
<evidence type="ECO:0000313" key="1">
    <source>
        <dbReference type="EMBL" id="KAF9649538.1"/>
    </source>
</evidence>
<organism evidence="1 2">
    <name type="scientific">Thelephora ganbajun</name>
    <name type="common">Ganba fungus</name>
    <dbReference type="NCBI Taxonomy" id="370292"/>
    <lineage>
        <taxon>Eukaryota</taxon>
        <taxon>Fungi</taxon>
        <taxon>Dikarya</taxon>
        <taxon>Basidiomycota</taxon>
        <taxon>Agaricomycotina</taxon>
        <taxon>Agaricomycetes</taxon>
        <taxon>Thelephorales</taxon>
        <taxon>Thelephoraceae</taxon>
        <taxon>Thelephora</taxon>
    </lineage>
</organism>
<dbReference type="Proteomes" id="UP000886501">
    <property type="component" value="Unassembled WGS sequence"/>
</dbReference>
<keyword evidence="2" id="KW-1185">Reference proteome</keyword>
<proteinExistence type="predicted"/>
<sequence length="497" mass="55279">MPPMSRALVAKLTAEVDALEKRAREVLHEVVTLRNSLRPVNRLPPEVLTSCATFVSDTHPRPIVSLTHVCRYWRKSIVSNPRNWALIATGWKRLVPLCLERTGAVPLAVNITVSDIKSCEDFLESLLPYTSRIGRLRLVGYSSIEATTNDLPSFFDSPISNLTSLELQQIEEPAELFPSTTTSVPPVFQNVSKLESLRLTRTPLYPVLFRIASLRELKLIGYTTLFHFGTFIGFLASNLNLEIVVLDIKFVEGSVWTVPARKVALVRLRHLSITCAKPTDAKGLLSCITFPCGIRCEIFCPQWTLLDSCLPSPPTVQMVLAPITVIKFKVSPREFHAFGNKGFLSFRGAQSTGWGIGPELYLLPTASVREFHMDIASWILSSTALAPLLLQLPALETFVITNATSWSIGTFDWLGKQPSTCASLKTVAFFNCVLNTGVMKELEGAVARRKDSEVAWLYRVVIVNSTGVLPDYTLIQQLRKHVPYVDVRVADELPDLS</sequence>
<reference evidence="1" key="1">
    <citation type="submission" date="2019-10" db="EMBL/GenBank/DDBJ databases">
        <authorList>
            <consortium name="DOE Joint Genome Institute"/>
            <person name="Kuo A."/>
            <person name="Miyauchi S."/>
            <person name="Kiss E."/>
            <person name="Drula E."/>
            <person name="Kohler A."/>
            <person name="Sanchez-Garcia M."/>
            <person name="Andreopoulos B."/>
            <person name="Barry K.W."/>
            <person name="Bonito G."/>
            <person name="Buee M."/>
            <person name="Carver A."/>
            <person name="Chen C."/>
            <person name="Cichocki N."/>
            <person name="Clum A."/>
            <person name="Culley D."/>
            <person name="Crous P.W."/>
            <person name="Fauchery L."/>
            <person name="Girlanda M."/>
            <person name="Hayes R."/>
            <person name="Keri Z."/>
            <person name="Labutti K."/>
            <person name="Lipzen A."/>
            <person name="Lombard V."/>
            <person name="Magnuson J."/>
            <person name="Maillard F."/>
            <person name="Morin E."/>
            <person name="Murat C."/>
            <person name="Nolan M."/>
            <person name="Ohm R."/>
            <person name="Pangilinan J."/>
            <person name="Pereira M."/>
            <person name="Perotto S."/>
            <person name="Peter M."/>
            <person name="Riley R."/>
            <person name="Sitrit Y."/>
            <person name="Stielow B."/>
            <person name="Szollosi G."/>
            <person name="Zifcakova L."/>
            <person name="Stursova M."/>
            <person name="Spatafora J.W."/>
            <person name="Tedersoo L."/>
            <person name="Vaario L.-M."/>
            <person name="Yamada A."/>
            <person name="Yan M."/>
            <person name="Wang P."/>
            <person name="Xu J."/>
            <person name="Bruns T."/>
            <person name="Baldrian P."/>
            <person name="Vilgalys R."/>
            <person name="Henrissat B."/>
            <person name="Grigoriev I.V."/>
            <person name="Hibbett D."/>
            <person name="Nagy L.G."/>
            <person name="Martin F.M."/>
        </authorList>
    </citation>
    <scope>NUCLEOTIDE SEQUENCE</scope>
    <source>
        <strain evidence="1">P2</strain>
    </source>
</reference>